<sequence>MNCRSDSLDDISFESEIIDKKSSYGDGTSCVNTEASLLSSKASSQSIHRDNQLACCPKEELKKKCRDPKFKIIVGTLLLIWGVCTLVWPPLDLMMDERLRMRPGLPPYEWWKNPPDEVLLRVYVFNVTNAERFMSGEDAKLKLQEIGPIVFREKLIHSNVTFNDNDTMSYVATRKAIYLPEENHIDLNQTIFVPNLAVLGMASYFWDSAFFEKWAFNMLVRSANSDIMVNISIHNYLWNYTDPIVEMARSIAPALVPVNNMGILSRIYDDFQDTVTVYIGTDRGDENYFLIDRYDGSEYLPGHGSSCQDKIMNSTEGVAYPQYLTKNSSLRYWRKTMCKVTTLYFDSEQEWKYGINSYKFWLPNNTFDRTQPEEKDCYRSESALPNGLSDISKCYFDIPVATSFPHFLYFPDLQNNNVDGLTPNETEHGSFVLVEPMTGIPLNSRARSQSNLVVRPLDGFKEEIERFSNTVIPMFWAEYIDVST</sequence>
<keyword evidence="10" id="KW-1185">Reference proteome</keyword>
<evidence type="ECO:0000256" key="8">
    <source>
        <dbReference type="SAM" id="Phobius"/>
    </source>
</evidence>
<dbReference type="GO" id="GO:0005886">
    <property type="term" value="C:plasma membrane"/>
    <property type="evidence" value="ECO:0007669"/>
    <property type="project" value="UniProtKB-SubCell"/>
</dbReference>
<evidence type="ECO:0000313" key="9">
    <source>
        <dbReference type="EMBL" id="KAL3270704.1"/>
    </source>
</evidence>
<evidence type="ECO:0000256" key="5">
    <source>
        <dbReference type="ARBA" id="ARBA00022989"/>
    </source>
</evidence>
<keyword evidence="5 8" id="KW-1133">Transmembrane helix</keyword>
<proteinExistence type="inferred from homology"/>
<keyword evidence="4 8" id="KW-0812">Transmembrane</keyword>
<comment type="subcellular location">
    <subcellularLocation>
        <location evidence="1">Cell membrane</location>
    </subcellularLocation>
</comment>
<dbReference type="Pfam" id="PF01130">
    <property type="entry name" value="CD36"/>
    <property type="match status" value="1"/>
</dbReference>
<feature type="transmembrane region" description="Helical" evidence="8">
    <location>
        <begin position="72"/>
        <end position="91"/>
    </location>
</feature>
<name>A0ABD2MWC1_9CUCU</name>
<gene>
    <name evidence="9" type="ORF">HHI36_021232</name>
</gene>
<dbReference type="Proteomes" id="UP001516400">
    <property type="component" value="Unassembled WGS sequence"/>
</dbReference>
<comment type="similarity">
    <text evidence="2">Belongs to the CD36 family.</text>
</comment>
<evidence type="ECO:0000256" key="6">
    <source>
        <dbReference type="ARBA" id="ARBA00023136"/>
    </source>
</evidence>
<protein>
    <submittedName>
        <fullName evidence="9">Uncharacterized protein</fullName>
    </submittedName>
</protein>
<dbReference type="PRINTS" id="PR01609">
    <property type="entry name" value="CD36FAMILY"/>
</dbReference>
<accession>A0ABD2MWC1</accession>
<dbReference type="PANTHER" id="PTHR11923">
    <property type="entry name" value="SCAVENGER RECEPTOR CLASS B TYPE-1 SR-B1"/>
    <property type="match status" value="1"/>
</dbReference>
<keyword evidence="3" id="KW-1003">Cell membrane</keyword>
<dbReference type="InterPro" id="IPR002159">
    <property type="entry name" value="CD36_fam"/>
</dbReference>
<keyword evidence="7" id="KW-0325">Glycoprotein</keyword>
<evidence type="ECO:0000256" key="3">
    <source>
        <dbReference type="ARBA" id="ARBA00022475"/>
    </source>
</evidence>
<evidence type="ECO:0000256" key="2">
    <source>
        <dbReference type="ARBA" id="ARBA00010532"/>
    </source>
</evidence>
<dbReference type="PANTHER" id="PTHR11923:SF89">
    <property type="entry name" value="GH15894P"/>
    <property type="match status" value="1"/>
</dbReference>
<evidence type="ECO:0000313" key="10">
    <source>
        <dbReference type="Proteomes" id="UP001516400"/>
    </source>
</evidence>
<comment type="caution">
    <text evidence="9">The sequence shown here is derived from an EMBL/GenBank/DDBJ whole genome shotgun (WGS) entry which is preliminary data.</text>
</comment>
<keyword evidence="6 8" id="KW-0472">Membrane</keyword>
<evidence type="ECO:0000256" key="1">
    <source>
        <dbReference type="ARBA" id="ARBA00004236"/>
    </source>
</evidence>
<evidence type="ECO:0000256" key="4">
    <source>
        <dbReference type="ARBA" id="ARBA00022692"/>
    </source>
</evidence>
<reference evidence="9 10" key="1">
    <citation type="journal article" date="2021" name="BMC Biol.">
        <title>Horizontally acquired antibacterial genes associated with adaptive radiation of ladybird beetles.</title>
        <authorList>
            <person name="Li H.S."/>
            <person name="Tang X.F."/>
            <person name="Huang Y.H."/>
            <person name="Xu Z.Y."/>
            <person name="Chen M.L."/>
            <person name="Du X.Y."/>
            <person name="Qiu B.Y."/>
            <person name="Chen P.T."/>
            <person name="Zhang W."/>
            <person name="Slipinski A."/>
            <person name="Escalona H.E."/>
            <person name="Waterhouse R.M."/>
            <person name="Zwick A."/>
            <person name="Pang H."/>
        </authorList>
    </citation>
    <scope>NUCLEOTIDE SEQUENCE [LARGE SCALE GENOMIC DNA]</scope>
    <source>
        <strain evidence="9">SYSU2018</strain>
    </source>
</reference>
<evidence type="ECO:0000256" key="7">
    <source>
        <dbReference type="ARBA" id="ARBA00023180"/>
    </source>
</evidence>
<dbReference type="AlphaFoldDB" id="A0ABD2MWC1"/>
<organism evidence="9 10">
    <name type="scientific">Cryptolaemus montrouzieri</name>
    <dbReference type="NCBI Taxonomy" id="559131"/>
    <lineage>
        <taxon>Eukaryota</taxon>
        <taxon>Metazoa</taxon>
        <taxon>Ecdysozoa</taxon>
        <taxon>Arthropoda</taxon>
        <taxon>Hexapoda</taxon>
        <taxon>Insecta</taxon>
        <taxon>Pterygota</taxon>
        <taxon>Neoptera</taxon>
        <taxon>Endopterygota</taxon>
        <taxon>Coleoptera</taxon>
        <taxon>Polyphaga</taxon>
        <taxon>Cucujiformia</taxon>
        <taxon>Coccinelloidea</taxon>
        <taxon>Coccinellidae</taxon>
        <taxon>Scymninae</taxon>
        <taxon>Scymnini</taxon>
        <taxon>Cryptolaemus</taxon>
    </lineage>
</organism>
<dbReference type="EMBL" id="JABFTP020000042">
    <property type="protein sequence ID" value="KAL3270704.1"/>
    <property type="molecule type" value="Genomic_DNA"/>
</dbReference>